<dbReference type="Proteomes" id="UP000018211">
    <property type="component" value="Unassembled WGS sequence"/>
</dbReference>
<proteinExistence type="inferred from homology"/>
<dbReference type="Gene3D" id="3.40.190.290">
    <property type="match status" value="1"/>
</dbReference>
<feature type="domain" description="HTH lysR-type" evidence="5">
    <location>
        <begin position="25"/>
        <end position="75"/>
    </location>
</feature>
<sequence length="316" mass="35176">MIQHFVSIIAPILMNTHKLLPYIPVFRLVASQGSFQAAANALNIPRSSVSKKISQLESLVGQRLFQRTTRKLVITESGQQLLCISEGLPTLLDGIETFVSAQQSEPSGKVKISCSTLIGHQYLLPHVQELKTRYPKIVLELSFTDSYVDLMEELVDIAIRVGNLPDSPMLARKIGDKSLVCVANPDYLRAHGTPLTPEDLEAHQCLVFKSKSSNHSYWHFQNPEGNTLAVQVRETLICDDARALMEMVKSGLGITMVDPQLIRKELETGELIQILEPFSVTCTQPVQLVCLGRATRSKAAKVIWEELANLLPPHFR</sequence>
<dbReference type="AlphaFoldDB" id="A0AAV2VI21"/>
<dbReference type="GO" id="GO:0043565">
    <property type="term" value="F:sequence-specific DNA binding"/>
    <property type="evidence" value="ECO:0007669"/>
    <property type="project" value="TreeGrafter"/>
</dbReference>
<evidence type="ECO:0000256" key="4">
    <source>
        <dbReference type="ARBA" id="ARBA00023163"/>
    </source>
</evidence>
<organism evidence="6 7">
    <name type="scientific">Vibrio nigripulchritudo SOn1</name>
    <dbReference type="NCBI Taxonomy" id="1238450"/>
    <lineage>
        <taxon>Bacteria</taxon>
        <taxon>Pseudomonadati</taxon>
        <taxon>Pseudomonadota</taxon>
        <taxon>Gammaproteobacteria</taxon>
        <taxon>Vibrionales</taxon>
        <taxon>Vibrionaceae</taxon>
        <taxon>Vibrio</taxon>
    </lineage>
</organism>
<dbReference type="PROSITE" id="PS50931">
    <property type="entry name" value="HTH_LYSR"/>
    <property type="match status" value="1"/>
</dbReference>
<reference evidence="6 7" key="1">
    <citation type="journal article" date="2013" name="ISME J.">
        <title>Comparative genomics of pathogenic lineages of Vibrio nigripulchritudo identifies virulence-associated traits.</title>
        <authorList>
            <person name="Goudenege D."/>
            <person name="Labreuche Y."/>
            <person name="Krin E."/>
            <person name="Ansquer D."/>
            <person name="Mangenot S."/>
            <person name="Calteau A."/>
            <person name="Medigue C."/>
            <person name="Mazel D."/>
            <person name="Polz M.F."/>
            <person name="Le Roux F."/>
        </authorList>
    </citation>
    <scope>NUCLEOTIDE SEQUENCE [LARGE SCALE GENOMIC DNA]</scope>
    <source>
        <strain evidence="6 7">SOn1</strain>
    </source>
</reference>
<gene>
    <name evidence="6" type="ORF">VIBNISOn1_1090062</name>
</gene>
<dbReference type="GO" id="GO:0003700">
    <property type="term" value="F:DNA-binding transcription factor activity"/>
    <property type="evidence" value="ECO:0007669"/>
    <property type="project" value="InterPro"/>
</dbReference>
<dbReference type="InterPro" id="IPR036390">
    <property type="entry name" value="WH_DNA-bd_sf"/>
</dbReference>
<protein>
    <submittedName>
        <fullName evidence="6">Transcriptional regulator, LysR family</fullName>
    </submittedName>
</protein>
<dbReference type="SUPFAM" id="SSF53850">
    <property type="entry name" value="Periplasmic binding protein-like II"/>
    <property type="match status" value="1"/>
</dbReference>
<dbReference type="InterPro" id="IPR058163">
    <property type="entry name" value="LysR-type_TF_proteobact-type"/>
</dbReference>
<dbReference type="Gene3D" id="1.10.10.10">
    <property type="entry name" value="Winged helix-like DNA-binding domain superfamily/Winged helix DNA-binding domain"/>
    <property type="match status" value="1"/>
</dbReference>
<dbReference type="InterPro" id="IPR000847">
    <property type="entry name" value="LysR_HTH_N"/>
</dbReference>
<dbReference type="SUPFAM" id="SSF46785">
    <property type="entry name" value="Winged helix' DNA-binding domain"/>
    <property type="match status" value="1"/>
</dbReference>
<dbReference type="EMBL" id="CAOF01000012">
    <property type="protein sequence ID" value="CCO44348.1"/>
    <property type="molecule type" value="Genomic_DNA"/>
</dbReference>
<accession>A0AAV2VI21</accession>
<dbReference type="Pfam" id="PF03466">
    <property type="entry name" value="LysR_substrate"/>
    <property type="match status" value="1"/>
</dbReference>
<evidence type="ECO:0000259" key="5">
    <source>
        <dbReference type="PROSITE" id="PS50931"/>
    </source>
</evidence>
<keyword evidence="2" id="KW-0805">Transcription regulation</keyword>
<evidence type="ECO:0000256" key="1">
    <source>
        <dbReference type="ARBA" id="ARBA00009437"/>
    </source>
</evidence>
<dbReference type="InterPro" id="IPR036388">
    <property type="entry name" value="WH-like_DNA-bd_sf"/>
</dbReference>
<dbReference type="InterPro" id="IPR005119">
    <property type="entry name" value="LysR_subst-bd"/>
</dbReference>
<dbReference type="PANTHER" id="PTHR30537:SF5">
    <property type="entry name" value="HTH-TYPE TRANSCRIPTIONAL ACTIVATOR TTDR-RELATED"/>
    <property type="match status" value="1"/>
</dbReference>
<keyword evidence="3" id="KW-0238">DNA-binding</keyword>
<evidence type="ECO:0000313" key="7">
    <source>
        <dbReference type="Proteomes" id="UP000018211"/>
    </source>
</evidence>
<evidence type="ECO:0000256" key="3">
    <source>
        <dbReference type="ARBA" id="ARBA00023125"/>
    </source>
</evidence>
<keyword evidence="4" id="KW-0804">Transcription</keyword>
<comment type="caution">
    <text evidence="6">The sequence shown here is derived from an EMBL/GenBank/DDBJ whole genome shotgun (WGS) entry which is preliminary data.</text>
</comment>
<comment type="similarity">
    <text evidence="1">Belongs to the LysR transcriptional regulatory family.</text>
</comment>
<dbReference type="PANTHER" id="PTHR30537">
    <property type="entry name" value="HTH-TYPE TRANSCRIPTIONAL REGULATOR"/>
    <property type="match status" value="1"/>
</dbReference>
<evidence type="ECO:0000256" key="2">
    <source>
        <dbReference type="ARBA" id="ARBA00023015"/>
    </source>
</evidence>
<dbReference type="CDD" id="cd08422">
    <property type="entry name" value="PBP2_CrgA_like"/>
    <property type="match status" value="1"/>
</dbReference>
<evidence type="ECO:0000313" key="6">
    <source>
        <dbReference type="EMBL" id="CCO44348.1"/>
    </source>
</evidence>
<dbReference type="Pfam" id="PF00126">
    <property type="entry name" value="HTH_1"/>
    <property type="match status" value="1"/>
</dbReference>
<name>A0AAV2VI21_9VIBR</name>
<dbReference type="GO" id="GO:0006351">
    <property type="term" value="P:DNA-templated transcription"/>
    <property type="evidence" value="ECO:0007669"/>
    <property type="project" value="TreeGrafter"/>
</dbReference>